<keyword evidence="1" id="KW-1133">Transmembrane helix</keyword>
<gene>
    <name evidence="2" type="ORF">GN138_07265</name>
</gene>
<feature type="transmembrane region" description="Helical" evidence="1">
    <location>
        <begin position="37"/>
        <end position="57"/>
    </location>
</feature>
<proteinExistence type="predicted"/>
<feature type="transmembrane region" description="Helical" evidence="1">
    <location>
        <begin position="77"/>
        <end position="98"/>
    </location>
</feature>
<evidence type="ECO:0000313" key="2">
    <source>
        <dbReference type="EMBL" id="MUU78239.1"/>
    </source>
</evidence>
<dbReference type="Proteomes" id="UP000478208">
    <property type="component" value="Unassembled WGS sequence"/>
</dbReference>
<accession>A0A6L6U899</accession>
<protein>
    <submittedName>
        <fullName evidence="2">DUF4199 family protein</fullName>
    </submittedName>
</protein>
<organism evidence="2 3">
    <name type="scientific">Winogradskyella endarachnes</name>
    <dbReference type="NCBI Taxonomy" id="2681965"/>
    <lineage>
        <taxon>Bacteria</taxon>
        <taxon>Pseudomonadati</taxon>
        <taxon>Bacteroidota</taxon>
        <taxon>Flavobacteriia</taxon>
        <taxon>Flavobacteriales</taxon>
        <taxon>Flavobacteriaceae</taxon>
        <taxon>Winogradskyella</taxon>
    </lineage>
</organism>
<keyword evidence="1" id="KW-0812">Transmembrane</keyword>
<dbReference type="EMBL" id="WOWS01000002">
    <property type="protein sequence ID" value="MUU78239.1"/>
    <property type="molecule type" value="Genomic_DNA"/>
</dbReference>
<evidence type="ECO:0000256" key="1">
    <source>
        <dbReference type="SAM" id="Phobius"/>
    </source>
</evidence>
<sequence length="176" mass="19239">MEKNLKSLSINYGVYLGLILTAISIIVYAVMIDLFTAWWLGILLILLTIGYGTYAAIASRKSLGGFISFKDAFTSYFITIVIGTLISTIVGIVIFNFVDPEAASYINEKIITMTAETMEKWGTPQSAIDETIANMKEQNNFSIAAQLQAYVIRLLILSVIGLIVAAVVKRTDPNAA</sequence>
<dbReference type="InterPro" id="IPR025250">
    <property type="entry name" value="DUF4199"/>
</dbReference>
<dbReference type="Pfam" id="PF13858">
    <property type="entry name" value="DUF4199"/>
    <property type="match status" value="1"/>
</dbReference>
<feature type="transmembrane region" description="Helical" evidence="1">
    <location>
        <begin position="150"/>
        <end position="168"/>
    </location>
</feature>
<keyword evidence="1" id="KW-0472">Membrane</keyword>
<evidence type="ECO:0000313" key="3">
    <source>
        <dbReference type="Proteomes" id="UP000478208"/>
    </source>
</evidence>
<comment type="caution">
    <text evidence="2">The sequence shown here is derived from an EMBL/GenBank/DDBJ whole genome shotgun (WGS) entry which is preliminary data.</text>
</comment>
<dbReference type="RefSeq" id="WP_157363132.1">
    <property type="nucleotide sequence ID" value="NZ_WOWS01000002.1"/>
</dbReference>
<dbReference type="AlphaFoldDB" id="A0A6L6U899"/>
<name>A0A6L6U899_9FLAO</name>
<feature type="transmembrane region" description="Helical" evidence="1">
    <location>
        <begin position="12"/>
        <end position="31"/>
    </location>
</feature>
<keyword evidence="3" id="KW-1185">Reference proteome</keyword>
<reference evidence="2 3" key="1">
    <citation type="submission" date="2019-12" db="EMBL/GenBank/DDBJ databases">
        <authorList>
            <person name="Li J."/>
        </authorList>
    </citation>
    <scope>NUCLEOTIDE SEQUENCE [LARGE SCALE GENOMIC DNA]</scope>
    <source>
        <strain evidence="2 3">HL2-2</strain>
    </source>
</reference>